<name>A0A3G1A6I2_9CREN</name>
<sequence>MPRRLEERIRKESEKRGVSEDELVVKLLSEALGESLDPDTSCELHLKLSEKYLREAEEFLARGDYMQASERAWGAAAQIVKALAAKEGRELRSHGELHRYVSKLSSEMDDREISRLWLSAVSLHQNFYENWLPGEIVEEGVESLKEFVEKLRKLL</sequence>
<accession>A0A3G1A6I2</accession>
<protein>
    <submittedName>
        <fullName evidence="1">PaREP1/PaREP8 domain-contain protein</fullName>
    </submittedName>
</protein>
<dbReference type="PANTHER" id="PTHR34237:SF1">
    <property type="entry name" value="PAREP8"/>
    <property type="match status" value="1"/>
</dbReference>
<evidence type="ECO:0000313" key="1">
    <source>
        <dbReference type="EMBL" id="AJB41763.1"/>
    </source>
</evidence>
<gene>
    <name evidence="1" type="ORF">TCARB_0709</name>
</gene>
<dbReference type="EMBL" id="CP007493">
    <property type="protein sequence ID" value="AJB41763.1"/>
    <property type="molecule type" value="Genomic_DNA"/>
</dbReference>
<dbReference type="Proteomes" id="UP000266720">
    <property type="component" value="Chromosome"/>
</dbReference>
<evidence type="ECO:0000313" key="2">
    <source>
        <dbReference type="Proteomes" id="UP000266720"/>
    </source>
</evidence>
<dbReference type="Pfam" id="PF05942">
    <property type="entry name" value="PaREP1"/>
    <property type="match status" value="1"/>
</dbReference>
<proteinExistence type="predicted"/>
<dbReference type="Gene3D" id="1.20.120.330">
    <property type="entry name" value="Nucleotidyltransferases domain 2"/>
    <property type="match status" value="1"/>
</dbReference>
<reference evidence="2" key="1">
    <citation type="book" date="2010" name="EXTREMOPHILES" publisher="0:0-0">
        <title>Complete genome sequences of ten hyperthermophilic archaea reveal their metabolic capabilities and possible ecological roles.</title>
        <editorList>
            <person name="?"/>
        </editorList>
        <authorList>
            <person name="Ravin N.V."/>
            <person name="Mardanov A.V."/>
            <person name="Bonch-Osmolovskaya E.A."/>
            <person name="Skryabin K.G."/>
        </authorList>
    </citation>
    <scope>NUCLEOTIDE SEQUENCE [LARGE SCALE GENOMIC DNA]</scope>
    <source>
        <strain evidence="2">1505</strain>
    </source>
</reference>
<dbReference type="GeneID" id="16574272"/>
<dbReference type="RefSeq" id="WP_020963273.1">
    <property type="nucleotide sequence ID" value="NZ_CP007493.1"/>
</dbReference>
<dbReference type="KEGG" id="tcb:TCARB_0709"/>
<organism evidence="1 2">
    <name type="scientific">Thermofilum adornatum 1505</name>
    <dbReference type="NCBI Taxonomy" id="697581"/>
    <lineage>
        <taxon>Archaea</taxon>
        <taxon>Thermoproteota</taxon>
        <taxon>Thermoprotei</taxon>
        <taxon>Thermofilales</taxon>
        <taxon>Thermofilaceae</taxon>
        <taxon>Thermofilum</taxon>
    </lineage>
</organism>
<dbReference type="AlphaFoldDB" id="A0A3G1A6I2"/>
<dbReference type="InterPro" id="IPR010268">
    <property type="entry name" value="PaREP1"/>
</dbReference>
<dbReference type="PANTHER" id="PTHR34237">
    <property type="entry name" value="PAREP8-RELATED"/>
    <property type="match status" value="1"/>
</dbReference>